<dbReference type="OMA" id="IERLDHC"/>
<sequence>MQDDELDWGSLMSPNGLDHELMSYSPLKKLLSAIIKKVSSHDTRFSQMNDKLDNTNANVKELHDRLNNTSEQVSESNRKIDKVLEEQANMKEIFMKKDNSGDISLLEEKQKDSAKKLMEQIMKVEKELEDMKHGVQALNEKHEDSINNMDKLVSQKLKELNHSSSQQQQTSTRPKHLERANSKQNSMNKDSNKDSSSHSSSPRVQPERPNSSTSTTRNTPTANRITSPESQSSTPTSLLSTLKDLNVVSKPNEEKTVQLFDAGDGEEANTFQSVILSLPKHGKLAQYHADNQSNPPGIDKGETKSSTTSSVINFAPAAVIDPNHRINVSTETDVEDVVDPFMYNVYDVKNDVDRAHISRVKGVLVTQLNDLQRELENAKSKESEDINKVLDEMRNIRQQVEAIDRKLQAADRLKQKKRTSRTSTPSERNRVTSEEPSEDREGLISVDLEQGRNVMVYIPKNEQSDAVSDSINELLGKIDYLENKIAETNIRVSALENRSPTPMDINQSALLTHTQETSSPVVQTPIQNSLDAEEESATLKDLKKLEKKIMYYITTHDMAGDLNNQVQEIQKQIESLEAKLDQKCDSLTTPSYQQFKDIEDMVLRKVDRDEFHSIVEKLKAETDKATSQRPLTPEDKNDKMLKFEGTFDQSDLKRIRDSINTLAAQVQQLSKMKADKIEVFKELSEKKEAIDRLDQTKSDANIVARKAEREYVDSLFNKMKKDLENIIALTNSHTADMLAKDLEFLKKLIEDKADIDELKRIKDFLTQSFDTKVDKDGEGLASSQAFKCLSCNRAMKGMKLKPNALNFDNFVSHLPPPKPKVNPRKQFLNESLNAKSSVQIPSSVLDMSQRSRSGVEHLPEIKKNSPNNSQSL</sequence>
<dbReference type="RefSeq" id="XP_044558882.1">
    <property type="nucleotide sequence ID" value="XM_044710450.1"/>
</dbReference>
<evidence type="ECO:0000256" key="2">
    <source>
        <dbReference type="SAM" id="MobiDB-lite"/>
    </source>
</evidence>
<dbReference type="VEuPathDB" id="AmoebaDB:FDP41_006779"/>
<evidence type="ECO:0000256" key="1">
    <source>
        <dbReference type="SAM" id="Coils"/>
    </source>
</evidence>
<protein>
    <submittedName>
        <fullName evidence="3">Uncharacterized protein</fullName>
    </submittedName>
</protein>
<evidence type="ECO:0000313" key="3">
    <source>
        <dbReference type="EMBL" id="KAF0974169.1"/>
    </source>
</evidence>
<name>A0A6A5BMN5_NAEFO</name>
<dbReference type="VEuPathDB" id="AmoebaDB:NfTy_075210"/>
<feature type="region of interest" description="Disordered" evidence="2">
    <location>
        <begin position="839"/>
        <end position="872"/>
    </location>
</feature>
<dbReference type="EMBL" id="VFQX01000053">
    <property type="protein sequence ID" value="KAF0974169.1"/>
    <property type="molecule type" value="Genomic_DNA"/>
</dbReference>
<comment type="caution">
    <text evidence="3">The sequence shown here is derived from an EMBL/GenBank/DDBJ whole genome shotgun (WGS) entry which is preliminary data.</text>
</comment>
<feature type="coiled-coil region" evidence="1">
    <location>
        <begin position="471"/>
        <end position="498"/>
    </location>
</feature>
<feature type="compositionally biased region" description="Low complexity" evidence="2">
    <location>
        <begin position="163"/>
        <end position="172"/>
    </location>
</feature>
<keyword evidence="4" id="KW-1185">Reference proteome</keyword>
<evidence type="ECO:0000313" key="4">
    <source>
        <dbReference type="Proteomes" id="UP000444721"/>
    </source>
</evidence>
<dbReference type="Proteomes" id="UP000444721">
    <property type="component" value="Unassembled WGS sequence"/>
</dbReference>
<feature type="region of interest" description="Disordered" evidence="2">
    <location>
        <begin position="158"/>
        <end position="238"/>
    </location>
</feature>
<accession>A0A6A5BMN5</accession>
<feature type="coiled-coil region" evidence="1">
    <location>
        <begin position="45"/>
        <end position="155"/>
    </location>
</feature>
<feature type="coiled-coil region" evidence="1">
    <location>
        <begin position="652"/>
        <end position="710"/>
    </location>
</feature>
<reference evidence="3 4" key="1">
    <citation type="journal article" date="2019" name="Sci. Rep.">
        <title>Nanopore sequencing improves the draft genome of the human pathogenic amoeba Naegleria fowleri.</title>
        <authorList>
            <person name="Liechti N."/>
            <person name="Schurch N."/>
            <person name="Bruggmann R."/>
            <person name="Wittwer M."/>
        </authorList>
    </citation>
    <scope>NUCLEOTIDE SEQUENCE [LARGE SCALE GENOMIC DNA]</scope>
    <source>
        <strain evidence="3 4">ATCC 30894</strain>
    </source>
</reference>
<feature type="compositionally biased region" description="Basic and acidic residues" evidence="2">
    <location>
        <begin position="853"/>
        <end position="863"/>
    </location>
</feature>
<proteinExistence type="predicted"/>
<feature type="compositionally biased region" description="Polar residues" evidence="2">
    <location>
        <begin position="839"/>
        <end position="852"/>
    </location>
</feature>
<feature type="region of interest" description="Disordered" evidence="2">
    <location>
        <begin position="407"/>
        <end position="444"/>
    </location>
</feature>
<feature type="coiled-coil region" evidence="1">
    <location>
        <begin position="559"/>
        <end position="586"/>
    </location>
</feature>
<feature type="compositionally biased region" description="Low complexity" evidence="2">
    <location>
        <begin position="197"/>
        <end position="238"/>
    </location>
</feature>
<feature type="region of interest" description="Disordered" evidence="2">
    <location>
        <begin position="287"/>
        <end position="308"/>
    </location>
</feature>
<dbReference type="OrthoDB" id="273407at2759"/>
<dbReference type="VEuPathDB" id="AmoebaDB:NF0045440"/>
<organism evidence="3 4">
    <name type="scientific">Naegleria fowleri</name>
    <name type="common">Brain eating amoeba</name>
    <dbReference type="NCBI Taxonomy" id="5763"/>
    <lineage>
        <taxon>Eukaryota</taxon>
        <taxon>Discoba</taxon>
        <taxon>Heterolobosea</taxon>
        <taxon>Tetramitia</taxon>
        <taxon>Eutetramitia</taxon>
        <taxon>Vahlkampfiidae</taxon>
        <taxon>Naegleria</taxon>
    </lineage>
</organism>
<dbReference type="GeneID" id="68113997"/>
<dbReference type="AlphaFoldDB" id="A0A6A5BMN5"/>
<gene>
    <name evidence="3" type="ORF">FDP41_006779</name>
</gene>
<keyword evidence="1" id="KW-0175">Coiled coil</keyword>